<evidence type="ECO:0000256" key="1">
    <source>
        <dbReference type="SAM" id="Phobius"/>
    </source>
</evidence>
<dbReference type="AlphaFoldDB" id="A0A7M5WR53"/>
<name>A0A7M5WR53_9CNID</name>
<dbReference type="Proteomes" id="UP000594262">
    <property type="component" value="Unplaced"/>
</dbReference>
<evidence type="ECO:0000313" key="2">
    <source>
        <dbReference type="EnsemblMetazoa" id="CLYHEMP004572.1"/>
    </source>
</evidence>
<accession>A0A7M5WR53</accession>
<evidence type="ECO:0000313" key="3">
    <source>
        <dbReference type="Proteomes" id="UP000594262"/>
    </source>
</evidence>
<dbReference type="GeneID" id="136802308"/>
<reference evidence="2" key="1">
    <citation type="submission" date="2021-01" db="UniProtKB">
        <authorList>
            <consortium name="EnsemblMetazoa"/>
        </authorList>
    </citation>
    <scope>IDENTIFICATION</scope>
</reference>
<keyword evidence="1" id="KW-1133">Transmembrane helix</keyword>
<organism evidence="2 3">
    <name type="scientific">Clytia hemisphaerica</name>
    <dbReference type="NCBI Taxonomy" id="252671"/>
    <lineage>
        <taxon>Eukaryota</taxon>
        <taxon>Metazoa</taxon>
        <taxon>Cnidaria</taxon>
        <taxon>Hydrozoa</taxon>
        <taxon>Hydroidolina</taxon>
        <taxon>Leptothecata</taxon>
        <taxon>Obeliida</taxon>
        <taxon>Clytiidae</taxon>
        <taxon>Clytia</taxon>
    </lineage>
</organism>
<sequence>MTNNEKSIKIFKILVVIVILSFLVVTSSYYKEELRELTPHIKWRTNLATGRPDDFQPDEFQPIEVYKQTWKGDCPYPKYVEIEKLERQKWFPRYLHHLQKVNLTGNDKYYWNDKCVRWWHPNPKNPWPFYPHRKKSWKPAVRPGPSFIRPNCTFGQELKPPTKCLKMHQRLWDELDKMGAIYFPRSGTELGVLRASSYLTSDGDIDVHVDVPQQILYDRLSKVLNGISRYKNPNVYKNAEIHMSVKGCPQVHMVFNDFMVDEMMEEGGTRPTLKSVCTCYMDSEKLSCHKDAKSRMYAQYGPSWFVPLHVKYLDAPHGAHVNKKCREKLQSLLSPDGFIYEKAVRDLDPSIVYGEDEMQMILAQLNILHYTIKTTLEHKRKKYKKGYFFFNAKEN</sequence>
<keyword evidence="3" id="KW-1185">Reference proteome</keyword>
<keyword evidence="1" id="KW-0812">Transmembrane</keyword>
<keyword evidence="1" id="KW-0472">Membrane</keyword>
<dbReference type="RefSeq" id="XP_066915126.1">
    <property type="nucleotide sequence ID" value="XM_067059025.1"/>
</dbReference>
<protein>
    <submittedName>
        <fullName evidence="2">Uncharacterized protein</fullName>
    </submittedName>
</protein>
<dbReference type="EnsemblMetazoa" id="CLYHEMT004572.1">
    <property type="protein sequence ID" value="CLYHEMP004572.1"/>
    <property type="gene ID" value="CLYHEMG004572"/>
</dbReference>
<feature type="transmembrane region" description="Helical" evidence="1">
    <location>
        <begin position="12"/>
        <end position="30"/>
    </location>
</feature>
<proteinExistence type="predicted"/>